<dbReference type="EMBL" id="CAMKVN010002756">
    <property type="protein sequence ID" value="CAI2182506.1"/>
    <property type="molecule type" value="Genomic_DNA"/>
</dbReference>
<dbReference type="Pfam" id="PF01936">
    <property type="entry name" value="NYN"/>
    <property type="match status" value="1"/>
</dbReference>
<dbReference type="Gene3D" id="3.40.50.1010">
    <property type="entry name" value="5'-nuclease"/>
    <property type="match status" value="1"/>
</dbReference>
<dbReference type="AlphaFoldDB" id="A0A9W4SV19"/>
<dbReference type="GO" id="GO:0004540">
    <property type="term" value="F:RNA nuclease activity"/>
    <property type="evidence" value="ECO:0007669"/>
    <property type="project" value="InterPro"/>
</dbReference>
<protein>
    <submittedName>
        <fullName evidence="2">1352_t:CDS:1</fullName>
    </submittedName>
</protein>
<evidence type="ECO:0000313" key="2">
    <source>
        <dbReference type="EMBL" id="CAI2182506.1"/>
    </source>
</evidence>
<name>A0A9W4SV19_9GLOM</name>
<feature type="domain" description="NYN" evidence="1">
    <location>
        <begin position="82"/>
        <end position="200"/>
    </location>
</feature>
<gene>
    <name evidence="2" type="ORF">FWILDA_LOCUS10614</name>
</gene>
<evidence type="ECO:0000313" key="3">
    <source>
        <dbReference type="Proteomes" id="UP001153678"/>
    </source>
</evidence>
<dbReference type="InterPro" id="IPR021139">
    <property type="entry name" value="NYN"/>
</dbReference>
<reference evidence="2" key="1">
    <citation type="submission" date="2022-08" db="EMBL/GenBank/DDBJ databases">
        <authorList>
            <person name="Kallberg Y."/>
            <person name="Tangrot J."/>
            <person name="Rosling A."/>
        </authorList>
    </citation>
    <scope>NUCLEOTIDE SEQUENCE</scope>
    <source>
        <strain evidence="2">Wild A</strain>
    </source>
</reference>
<evidence type="ECO:0000259" key="1">
    <source>
        <dbReference type="Pfam" id="PF01936"/>
    </source>
</evidence>
<proteinExistence type="predicted"/>
<dbReference type="Proteomes" id="UP001153678">
    <property type="component" value="Unassembled WGS sequence"/>
</dbReference>
<keyword evidence="3" id="KW-1185">Reference proteome</keyword>
<comment type="caution">
    <text evidence="2">The sequence shown here is derived from an EMBL/GenBank/DDBJ whole genome shotgun (WGS) entry which is preliminary data.</text>
</comment>
<dbReference type="OrthoDB" id="2376833at2759"/>
<sequence>MSFNNIVAMVHSLSKEPNKLSENEEAKLYIYLADKGDSGLADVEKLLYLCETSNDELVYLKGLLKKPISDHPINTVGTSEFVYVFIENSNTFMKEADERQVQFDYGKLVKTVLNGRPMGADPVIVGSRPLPNDTLWAKLESDGFNVTIKDRKFKGNEVVIEMLIYIMNTIHVHNIPGTMILIARDGDYGPAIKRTLKKGWINEIWLWSKGLSESIKEIDVNNSELNELRTTIVHLGDYYKFALRHNNNVGTRFIEIFTDIVDQKNRINFLTILDLYDWWYRPNRDTLKLYVSNFQQWRELKNLLMDKYPQAREINKNAFYLEEITFLKTYLPFLNKRPILPE</sequence>
<accession>A0A9W4SV19</accession>
<organism evidence="2 3">
    <name type="scientific">Funneliformis geosporum</name>
    <dbReference type="NCBI Taxonomy" id="1117311"/>
    <lineage>
        <taxon>Eukaryota</taxon>
        <taxon>Fungi</taxon>
        <taxon>Fungi incertae sedis</taxon>
        <taxon>Mucoromycota</taxon>
        <taxon>Glomeromycotina</taxon>
        <taxon>Glomeromycetes</taxon>
        <taxon>Glomerales</taxon>
        <taxon>Glomeraceae</taxon>
        <taxon>Funneliformis</taxon>
    </lineage>
</organism>